<dbReference type="InterPro" id="IPR000383">
    <property type="entry name" value="Xaa-Pro-like_dom"/>
</dbReference>
<keyword evidence="2" id="KW-0378">Hydrolase</keyword>
<accession>A0ABT5TV14</accession>
<sequence length="98" mass="11240">MRTVTDFPHEIEVIENTFIPLRDGQQVAARIWRPVDAEQQPVPAVLEYIPYRKRDSSRGRDTQNHPYIAGHGYACVRVDLRGSGDSDGVMVDEYRPQE</sequence>
<evidence type="ECO:0000259" key="1">
    <source>
        <dbReference type="Pfam" id="PF02129"/>
    </source>
</evidence>
<keyword evidence="3" id="KW-1185">Reference proteome</keyword>
<dbReference type="Pfam" id="PF02129">
    <property type="entry name" value="Peptidase_S15"/>
    <property type="match status" value="1"/>
</dbReference>
<dbReference type="GO" id="GO:0016787">
    <property type="term" value="F:hydrolase activity"/>
    <property type="evidence" value="ECO:0007669"/>
    <property type="project" value="UniProtKB-KW"/>
</dbReference>
<feature type="domain" description="Xaa-Pro dipeptidyl-peptidase-like" evidence="1">
    <location>
        <begin position="23"/>
        <end position="93"/>
    </location>
</feature>
<dbReference type="InterPro" id="IPR029058">
    <property type="entry name" value="AB_hydrolase_fold"/>
</dbReference>
<feature type="non-terminal residue" evidence="2">
    <location>
        <position position="98"/>
    </location>
</feature>
<dbReference type="EMBL" id="JARACI010000159">
    <property type="protein sequence ID" value="MDD9204985.1"/>
    <property type="molecule type" value="Genomic_DNA"/>
</dbReference>
<reference evidence="2" key="1">
    <citation type="submission" date="2023-02" db="EMBL/GenBank/DDBJ databases">
        <title>Georgenia sp.10Sc9-8, isolated from a soil sample collected from the Taklamakan desert.</title>
        <authorList>
            <person name="Liu S."/>
        </authorList>
    </citation>
    <scope>NUCLEOTIDE SEQUENCE</scope>
    <source>
        <strain evidence="2">10Sc9-8</strain>
    </source>
</reference>
<name>A0ABT5TV14_9MICO</name>
<gene>
    <name evidence="2" type="ORF">PU560_00730</name>
</gene>
<dbReference type="Proteomes" id="UP001165561">
    <property type="component" value="Unassembled WGS sequence"/>
</dbReference>
<protein>
    <submittedName>
        <fullName evidence="2">CocE/NonD family hydrolase</fullName>
    </submittedName>
</protein>
<dbReference type="Gene3D" id="3.40.50.1820">
    <property type="entry name" value="alpha/beta hydrolase"/>
    <property type="match status" value="1"/>
</dbReference>
<evidence type="ECO:0000313" key="3">
    <source>
        <dbReference type="Proteomes" id="UP001165561"/>
    </source>
</evidence>
<evidence type="ECO:0000313" key="2">
    <source>
        <dbReference type="EMBL" id="MDD9204985.1"/>
    </source>
</evidence>
<proteinExistence type="predicted"/>
<dbReference type="SUPFAM" id="SSF53474">
    <property type="entry name" value="alpha/beta-Hydrolases"/>
    <property type="match status" value="1"/>
</dbReference>
<organism evidence="2 3">
    <name type="scientific">Georgenia halotolerans</name>
    <dbReference type="NCBI Taxonomy" id="3028317"/>
    <lineage>
        <taxon>Bacteria</taxon>
        <taxon>Bacillati</taxon>
        <taxon>Actinomycetota</taxon>
        <taxon>Actinomycetes</taxon>
        <taxon>Micrococcales</taxon>
        <taxon>Bogoriellaceae</taxon>
        <taxon>Georgenia</taxon>
    </lineage>
</organism>
<comment type="caution">
    <text evidence="2">The sequence shown here is derived from an EMBL/GenBank/DDBJ whole genome shotgun (WGS) entry which is preliminary data.</text>
</comment>